<keyword evidence="3" id="KW-1185">Reference proteome</keyword>
<reference evidence="2 3" key="1">
    <citation type="journal article" date="2019" name="Sci. Rep.">
        <title>Orb-weaving spider Araneus ventricosus genome elucidates the spidroin gene catalogue.</title>
        <authorList>
            <person name="Kono N."/>
            <person name="Nakamura H."/>
            <person name="Ohtoshi R."/>
            <person name="Moran D.A.P."/>
            <person name="Shinohara A."/>
            <person name="Yoshida Y."/>
            <person name="Fujiwara M."/>
            <person name="Mori M."/>
            <person name="Tomita M."/>
            <person name="Arakawa K."/>
        </authorList>
    </citation>
    <scope>NUCLEOTIDE SEQUENCE [LARGE SCALE GENOMIC DNA]</scope>
</reference>
<dbReference type="AlphaFoldDB" id="A0A4Y2I5J7"/>
<name>A0A4Y2I5J7_ARAVE</name>
<comment type="caution">
    <text evidence="2">The sequence shown here is derived from an EMBL/GenBank/DDBJ whole genome shotgun (WGS) entry which is preliminary data.</text>
</comment>
<evidence type="ECO:0000313" key="3">
    <source>
        <dbReference type="Proteomes" id="UP000499080"/>
    </source>
</evidence>
<dbReference type="EMBL" id="BGPR01002375">
    <property type="protein sequence ID" value="GBM72426.1"/>
    <property type="molecule type" value="Genomic_DNA"/>
</dbReference>
<feature type="region of interest" description="Disordered" evidence="1">
    <location>
        <begin position="69"/>
        <end position="95"/>
    </location>
</feature>
<feature type="non-terminal residue" evidence="2">
    <location>
        <position position="95"/>
    </location>
</feature>
<accession>A0A4Y2I5J7</accession>
<dbReference type="Proteomes" id="UP000499080">
    <property type="component" value="Unassembled WGS sequence"/>
</dbReference>
<evidence type="ECO:0000256" key="1">
    <source>
        <dbReference type="SAM" id="MobiDB-lite"/>
    </source>
</evidence>
<proteinExistence type="predicted"/>
<evidence type="ECO:0000313" key="2">
    <source>
        <dbReference type="EMBL" id="GBM72426.1"/>
    </source>
</evidence>
<gene>
    <name evidence="2" type="ORF">AVEN_114478_1</name>
</gene>
<feature type="compositionally biased region" description="Polar residues" evidence="1">
    <location>
        <begin position="84"/>
        <end position="95"/>
    </location>
</feature>
<sequence>MGLNSAALFSLNGVTESKENPLIREIMALWKGSDDEWTTFVEQFLAPLSTNTIFSINQEIVLTRMLPPRPSAERCRQTEDPLPSSDQPIKNLNRL</sequence>
<organism evidence="2 3">
    <name type="scientific">Araneus ventricosus</name>
    <name type="common">Orbweaver spider</name>
    <name type="synonym">Epeira ventricosa</name>
    <dbReference type="NCBI Taxonomy" id="182803"/>
    <lineage>
        <taxon>Eukaryota</taxon>
        <taxon>Metazoa</taxon>
        <taxon>Ecdysozoa</taxon>
        <taxon>Arthropoda</taxon>
        <taxon>Chelicerata</taxon>
        <taxon>Arachnida</taxon>
        <taxon>Araneae</taxon>
        <taxon>Araneomorphae</taxon>
        <taxon>Entelegynae</taxon>
        <taxon>Araneoidea</taxon>
        <taxon>Araneidae</taxon>
        <taxon>Araneus</taxon>
    </lineage>
</organism>
<protein>
    <submittedName>
        <fullName evidence="2">Uncharacterized protein</fullName>
    </submittedName>
</protein>